<dbReference type="EMBL" id="SUNJ01015226">
    <property type="protein sequence ID" value="TPP55921.1"/>
    <property type="molecule type" value="Genomic_DNA"/>
</dbReference>
<gene>
    <name evidence="1" type="ORF">FGIG_01690</name>
</gene>
<dbReference type="AlphaFoldDB" id="A0A504Y5M2"/>
<dbReference type="Gene3D" id="3.40.50.150">
    <property type="entry name" value="Vaccinia Virus protein VP39"/>
    <property type="match status" value="1"/>
</dbReference>
<dbReference type="InterPro" id="IPR029063">
    <property type="entry name" value="SAM-dependent_MTases_sf"/>
</dbReference>
<dbReference type="CDD" id="cd02440">
    <property type="entry name" value="AdoMet_MTases"/>
    <property type="match status" value="1"/>
</dbReference>
<dbReference type="PANTHER" id="PTHR14614">
    <property type="entry name" value="HEPATOCELLULAR CARCINOMA-ASSOCIATED ANTIGEN"/>
    <property type="match status" value="1"/>
</dbReference>
<dbReference type="InterPro" id="IPR019410">
    <property type="entry name" value="Methyltransf_16"/>
</dbReference>
<dbReference type="STRING" id="46835.A0A504Y5M2"/>
<proteinExistence type="predicted"/>
<dbReference type="Proteomes" id="UP000316759">
    <property type="component" value="Unassembled WGS sequence"/>
</dbReference>
<dbReference type="SUPFAM" id="SSF53335">
    <property type="entry name" value="S-adenosyl-L-methionine-dependent methyltransferases"/>
    <property type="match status" value="1"/>
</dbReference>
<protein>
    <submittedName>
        <fullName evidence="1">Uncharacterized protein</fullName>
    </submittedName>
</protein>
<name>A0A504Y5M2_FASGI</name>
<keyword evidence="2" id="KW-1185">Reference proteome</keyword>
<evidence type="ECO:0000313" key="2">
    <source>
        <dbReference type="Proteomes" id="UP000316759"/>
    </source>
</evidence>
<comment type="caution">
    <text evidence="1">The sequence shown here is derived from an EMBL/GenBank/DDBJ whole genome shotgun (WGS) entry which is preliminary data.</text>
</comment>
<evidence type="ECO:0000313" key="1">
    <source>
        <dbReference type="EMBL" id="TPP55921.1"/>
    </source>
</evidence>
<accession>A0A504Y5M2</accession>
<dbReference type="Pfam" id="PF10294">
    <property type="entry name" value="Methyltransf_16"/>
    <property type="match status" value="1"/>
</dbReference>
<dbReference type="OrthoDB" id="407325at2759"/>
<sequence>MAEKRTFFFEGPDSITVEVDIQTTVDADLTMQYGHYTWRCAEALAKYLSTHPSLVRGKHVLELGSGTGLCGLVSALLGANHVTFSDADRSVEPNLLRNTGANQVKNYTFHHLDWNDPCYKWKVVQFDVLLAADCLFGKEVYEAFIRTASFLLHSRPDTFMLTSIEFRNDFTEVWILFKKYLLQVERLEDTLVDNVQIYRITAK</sequence>
<reference evidence="1 2" key="1">
    <citation type="submission" date="2019-04" db="EMBL/GenBank/DDBJ databases">
        <title>Annotation for the trematode Fasciola gigantica.</title>
        <authorList>
            <person name="Choi Y.-J."/>
        </authorList>
    </citation>
    <scope>NUCLEOTIDE SEQUENCE [LARGE SCALE GENOMIC DNA]</scope>
    <source>
        <strain evidence="1">Uganda_cow_1</strain>
    </source>
</reference>
<organism evidence="1 2">
    <name type="scientific">Fasciola gigantica</name>
    <name type="common">Giant liver fluke</name>
    <dbReference type="NCBI Taxonomy" id="46835"/>
    <lineage>
        <taxon>Eukaryota</taxon>
        <taxon>Metazoa</taxon>
        <taxon>Spiralia</taxon>
        <taxon>Lophotrochozoa</taxon>
        <taxon>Platyhelminthes</taxon>
        <taxon>Trematoda</taxon>
        <taxon>Digenea</taxon>
        <taxon>Plagiorchiida</taxon>
        <taxon>Echinostomata</taxon>
        <taxon>Echinostomatoidea</taxon>
        <taxon>Fasciolidae</taxon>
        <taxon>Fasciola</taxon>
    </lineage>
</organism>